<evidence type="ECO:0000313" key="3">
    <source>
        <dbReference type="EMBL" id="RNI33472.1"/>
    </source>
</evidence>
<evidence type="ECO:0000313" key="4">
    <source>
        <dbReference type="Proteomes" id="UP000267223"/>
    </source>
</evidence>
<name>A0A3M9N6P2_9BACT</name>
<proteinExistence type="predicted"/>
<keyword evidence="4" id="KW-1185">Reference proteome</keyword>
<organism evidence="3 4">
    <name type="scientific">Hanamia caeni</name>
    <dbReference type="NCBI Taxonomy" id="2294116"/>
    <lineage>
        <taxon>Bacteria</taxon>
        <taxon>Pseudomonadati</taxon>
        <taxon>Bacteroidota</taxon>
        <taxon>Chitinophagia</taxon>
        <taxon>Chitinophagales</taxon>
        <taxon>Chitinophagaceae</taxon>
        <taxon>Hanamia</taxon>
    </lineage>
</organism>
<feature type="chain" id="PRO_5018079875" evidence="2">
    <location>
        <begin position="42"/>
        <end position="76"/>
    </location>
</feature>
<dbReference type="AlphaFoldDB" id="A0A3M9N6P2"/>
<feature type="signal peptide" evidence="2">
    <location>
        <begin position="1"/>
        <end position="41"/>
    </location>
</feature>
<evidence type="ECO:0000256" key="2">
    <source>
        <dbReference type="SAM" id="SignalP"/>
    </source>
</evidence>
<keyword evidence="2" id="KW-0732">Signal</keyword>
<gene>
    <name evidence="3" type="ORF">EFY79_18685</name>
</gene>
<dbReference type="Proteomes" id="UP000267223">
    <property type="component" value="Unassembled WGS sequence"/>
</dbReference>
<reference evidence="3 4" key="1">
    <citation type="submission" date="2018-11" db="EMBL/GenBank/DDBJ databases">
        <title>Draft genome sequence of Ferruginibacter sp. BO-59.</title>
        <authorList>
            <person name="Im W.T."/>
        </authorList>
    </citation>
    <scope>NUCLEOTIDE SEQUENCE [LARGE SCALE GENOMIC DNA]</scope>
    <source>
        <strain evidence="3 4">BO-59</strain>
    </source>
</reference>
<evidence type="ECO:0000256" key="1">
    <source>
        <dbReference type="SAM" id="MobiDB-lite"/>
    </source>
</evidence>
<feature type="compositionally biased region" description="Polar residues" evidence="1">
    <location>
        <begin position="66"/>
        <end position="76"/>
    </location>
</feature>
<accession>A0A3M9N6P2</accession>
<feature type="region of interest" description="Disordered" evidence="1">
    <location>
        <begin position="51"/>
        <end position="76"/>
    </location>
</feature>
<sequence>MGFPKVSTFPKNKKYKHMKKAISNFAISFILLIAGTNISFAQTDSSVQITSQPQDASVTTKDRRGNPSTKNIQHYF</sequence>
<dbReference type="EMBL" id="RJJR01000019">
    <property type="protein sequence ID" value="RNI33472.1"/>
    <property type="molecule type" value="Genomic_DNA"/>
</dbReference>
<protein>
    <submittedName>
        <fullName evidence="3">Uncharacterized protein</fullName>
    </submittedName>
</protein>
<comment type="caution">
    <text evidence="3">The sequence shown here is derived from an EMBL/GenBank/DDBJ whole genome shotgun (WGS) entry which is preliminary data.</text>
</comment>